<dbReference type="GO" id="GO:0003700">
    <property type="term" value="F:DNA-binding transcription factor activity"/>
    <property type="evidence" value="ECO:0007669"/>
    <property type="project" value="TreeGrafter"/>
</dbReference>
<dbReference type="OrthoDB" id="9809994at2"/>
<evidence type="ECO:0000256" key="2">
    <source>
        <dbReference type="ARBA" id="ARBA00023125"/>
    </source>
</evidence>
<dbReference type="Gene3D" id="1.10.10.60">
    <property type="entry name" value="Homeodomain-like"/>
    <property type="match status" value="1"/>
</dbReference>
<dbReference type="GO" id="GO:0000976">
    <property type="term" value="F:transcription cis-regulatory region binding"/>
    <property type="evidence" value="ECO:0007669"/>
    <property type="project" value="TreeGrafter"/>
</dbReference>
<feature type="DNA-binding region" description="H-T-H motif" evidence="4">
    <location>
        <begin position="37"/>
        <end position="56"/>
    </location>
</feature>
<dbReference type="InterPro" id="IPR041347">
    <property type="entry name" value="MftR_C"/>
</dbReference>
<feature type="domain" description="HTH tetR-type" evidence="5">
    <location>
        <begin position="14"/>
        <end position="74"/>
    </location>
</feature>
<dbReference type="Proteomes" id="UP000064967">
    <property type="component" value="Chromosome"/>
</dbReference>
<dbReference type="InterPro" id="IPR009057">
    <property type="entry name" value="Homeodomain-like_sf"/>
</dbReference>
<accession>A0A0K1QEW6</accession>
<proteinExistence type="predicted"/>
<protein>
    <submittedName>
        <fullName evidence="6">Transcriptional regulator, TetR family</fullName>
    </submittedName>
</protein>
<dbReference type="STRING" id="1391654.AKJ09_10967"/>
<organism evidence="6 7">
    <name type="scientific">Labilithrix luteola</name>
    <dbReference type="NCBI Taxonomy" id="1391654"/>
    <lineage>
        <taxon>Bacteria</taxon>
        <taxon>Pseudomonadati</taxon>
        <taxon>Myxococcota</taxon>
        <taxon>Polyangia</taxon>
        <taxon>Polyangiales</taxon>
        <taxon>Labilitrichaceae</taxon>
        <taxon>Labilithrix</taxon>
    </lineage>
</organism>
<evidence type="ECO:0000259" key="5">
    <source>
        <dbReference type="PROSITE" id="PS50977"/>
    </source>
</evidence>
<name>A0A0K1QEW6_9BACT</name>
<dbReference type="EMBL" id="CP012333">
    <property type="protein sequence ID" value="AKV04304.1"/>
    <property type="molecule type" value="Genomic_DNA"/>
</dbReference>
<gene>
    <name evidence="6" type="ORF">AKJ09_10967</name>
</gene>
<dbReference type="KEGG" id="llu:AKJ09_10967"/>
<dbReference type="Gene3D" id="1.10.357.10">
    <property type="entry name" value="Tetracycline Repressor, domain 2"/>
    <property type="match status" value="1"/>
</dbReference>
<keyword evidence="3" id="KW-0804">Transcription</keyword>
<dbReference type="InterPro" id="IPR001647">
    <property type="entry name" value="HTH_TetR"/>
</dbReference>
<evidence type="ECO:0000313" key="6">
    <source>
        <dbReference type="EMBL" id="AKV04304.1"/>
    </source>
</evidence>
<dbReference type="PRINTS" id="PR00455">
    <property type="entry name" value="HTHTETR"/>
</dbReference>
<dbReference type="Pfam" id="PF00440">
    <property type="entry name" value="TetR_N"/>
    <property type="match status" value="1"/>
</dbReference>
<dbReference type="SUPFAM" id="SSF46689">
    <property type="entry name" value="Homeodomain-like"/>
    <property type="match status" value="1"/>
</dbReference>
<dbReference type="PATRIC" id="fig|1391654.3.peg.11114"/>
<dbReference type="InterPro" id="IPR023772">
    <property type="entry name" value="DNA-bd_HTH_TetR-type_CS"/>
</dbReference>
<keyword evidence="2 4" id="KW-0238">DNA-binding</keyword>
<keyword evidence="7" id="KW-1185">Reference proteome</keyword>
<dbReference type="PROSITE" id="PS50977">
    <property type="entry name" value="HTH_TETR_2"/>
    <property type="match status" value="1"/>
</dbReference>
<dbReference type="PROSITE" id="PS01081">
    <property type="entry name" value="HTH_TETR_1"/>
    <property type="match status" value="1"/>
</dbReference>
<dbReference type="Pfam" id="PF17754">
    <property type="entry name" value="TetR_C_14"/>
    <property type="match status" value="1"/>
</dbReference>
<keyword evidence="1" id="KW-0805">Transcription regulation</keyword>
<sequence>MANDELSLRERKKAKTRLAISHIATKMFNERGFEAVTVAEIAAAAEVSVATLFNYFETKEDLFFDREGEIIEAHRRFVRERKEGESIVEALHRGFRTAIDTDAIPHMVESNGQFLRTIEGSPALRARLRLMVDKTEAALAVAIAEKLGASKEDPIPRTVAALVMAIERVLFEDASSAVLKGGTATTVKRKLRRTCDRAFEMLEKGVRV</sequence>
<evidence type="ECO:0000256" key="3">
    <source>
        <dbReference type="ARBA" id="ARBA00023163"/>
    </source>
</evidence>
<evidence type="ECO:0000256" key="4">
    <source>
        <dbReference type="PROSITE-ProRule" id="PRU00335"/>
    </source>
</evidence>
<evidence type="ECO:0000313" key="7">
    <source>
        <dbReference type="Proteomes" id="UP000064967"/>
    </source>
</evidence>
<reference evidence="6 7" key="1">
    <citation type="submission" date="2015-08" db="EMBL/GenBank/DDBJ databases">
        <authorList>
            <person name="Babu N.S."/>
            <person name="Beckwith C.J."/>
            <person name="Beseler K.G."/>
            <person name="Brison A."/>
            <person name="Carone J.V."/>
            <person name="Caskin T.P."/>
            <person name="Diamond M."/>
            <person name="Durham M.E."/>
            <person name="Foxe J.M."/>
            <person name="Go M."/>
            <person name="Henderson B.A."/>
            <person name="Jones I.B."/>
            <person name="McGettigan J.A."/>
            <person name="Micheletti S.J."/>
            <person name="Nasrallah M.E."/>
            <person name="Ortiz D."/>
            <person name="Piller C.R."/>
            <person name="Privatt S.R."/>
            <person name="Schneider S.L."/>
            <person name="Sharp S."/>
            <person name="Smith T.C."/>
            <person name="Stanton J.D."/>
            <person name="Ullery H.E."/>
            <person name="Wilson R.J."/>
            <person name="Serrano M.G."/>
            <person name="Buck G."/>
            <person name="Lee V."/>
            <person name="Wang Y."/>
            <person name="Carvalho R."/>
            <person name="Voegtly L."/>
            <person name="Shi R."/>
            <person name="Duckworth R."/>
            <person name="Johnson A."/>
            <person name="Loviza R."/>
            <person name="Walstead R."/>
            <person name="Shah Z."/>
            <person name="Kiflezghi M."/>
            <person name="Wade K."/>
            <person name="Ball S.L."/>
            <person name="Bradley K.W."/>
            <person name="Asai D.J."/>
            <person name="Bowman C.A."/>
            <person name="Russell D.A."/>
            <person name="Pope W.H."/>
            <person name="Jacobs-Sera D."/>
            <person name="Hendrix R.W."/>
            <person name="Hatfull G.F."/>
        </authorList>
    </citation>
    <scope>NUCLEOTIDE SEQUENCE [LARGE SCALE GENOMIC DNA]</scope>
    <source>
        <strain evidence="6 7">DSM 27648</strain>
    </source>
</reference>
<dbReference type="PANTHER" id="PTHR30055">
    <property type="entry name" value="HTH-TYPE TRANSCRIPTIONAL REGULATOR RUTR"/>
    <property type="match status" value="1"/>
</dbReference>
<dbReference type="AlphaFoldDB" id="A0A0K1QEW6"/>
<dbReference type="PANTHER" id="PTHR30055:SF234">
    <property type="entry name" value="HTH-TYPE TRANSCRIPTIONAL REGULATOR BETI"/>
    <property type="match status" value="1"/>
</dbReference>
<dbReference type="RefSeq" id="WP_146654937.1">
    <property type="nucleotide sequence ID" value="NZ_CP012333.1"/>
</dbReference>
<dbReference type="InterPro" id="IPR050109">
    <property type="entry name" value="HTH-type_TetR-like_transc_reg"/>
</dbReference>
<evidence type="ECO:0000256" key="1">
    <source>
        <dbReference type="ARBA" id="ARBA00023015"/>
    </source>
</evidence>